<dbReference type="SUPFAM" id="SSF100895">
    <property type="entry name" value="Kazal-type serine protease inhibitors"/>
    <property type="match status" value="1"/>
</dbReference>
<dbReference type="Proteomes" id="UP000215335">
    <property type="component" value="Unassembled WGS sequence"/>
</dbReference>
<dbReference type="PROSITE" id="PS51465">
    <property type="entry name" value="KAZAL_2"/>
    <property type="match status" value="1"/>
</dbReference>
<accession>A0A232F7L0</accession>
<reference evidence="3 4" key="1">
    <citation type="journal article" date="2017" name="Curr. Biol.">
        <title>The Evolution of Venom by Co-option of Single-Copy Genes.</title>
        <authorList>
            <person name="Martinson E.O."/>
            <person name="Mrinalini"/>
            <person name="Kelkar Y.D."/>
            <person name="Chang C.H."/>
            <person name="Werren J.H."/>
        </authorList>
    </citation>
    <scope>NUCLEOTIDE SEQUENCE [LARGE SCALE GENOMIC DNA]</scope>
    <source>
        <strain evidence="3 4">Alberta</strain>
        <tissue evidence="3">Whole body</tissue>
    </source>
</reference>
<dbReference type="SMART" id="SM00280">
    <property type="entry name" value="KAZAL"/>
    <property type="match status" value="1"/>
</dbReference>
<sequence>MFKQTACLALCVLLLVMIANTEAESEPKRCGCKVTKEYKPVCGTDNHTYDNWRKLACKNKCEGTNITVNYNGVCAGDTSED</sequence>
<dbReference type="Pfam" id="PF00050">
    <property type="entry name" value="Kazal_1"/>
    <property type="match status" value="1"/>
</dbReference>
<gene>
    <name evidence="3" type="ORF">TSAR_012020</name>
</gene>
<dbReference type="AlphaFoldDB" id="A0A232F7L0"/>
<protein>
    <recommendedName>
        <fullName evidence="2">Kazal-like domain-containing protein</fullName>
    </recommendedName>
</protein>
<name>A0A232F7L0_9HYME</name>
<proteinExistence type="predicted"/>
<evidence type="ECO:0000259" key="2">
    <source>
        <dbReference type="PROSITE" id="PS51465"/>
    </source>
</evidence>
<dbReference type="EMBL" id="NNAY01000775">
    <property type="protein sequence ID" value="OXU26582.1"/>
    <property type="molecule type" value="Genomic_DNA"/>
</dbReference>
<dbReference type="InterPro" id="IPR002350">
    <property type="entry name" value="Kazal_dom"/>
</dbReference>
<keyword evidence="1" id="KW-0732">Signal</keyword>
<dbReference type="SMR" id="A0A232F7L0"/>
<feature type="signal peptide" evidence="1">
    <location>
        <begin position="1"/>
        <end position="23"/>
    </location>
</feature>
<organism evidence="3 4">
    <name type="scientific">Trichomalopsis sarcophagae</name>
    <dbReference type="NCBI Taxonomy" id="543379"/>
    <lineage>
        <taxon>Eukaryota</taxon>
        <taxon>Metazoa</taxon>
        <taxon>Ecdysozoa</taxon>
        <taxon>Arthropoda</taxon>
        <taxon>Hexapoda</taxon>
        <taxon>Insecta</taxon>
        <taxon>Pterygota</taxon>
        <taxon>Neoptera</taxon>
        <taxon>Endopterygota</taxon>
        <taxon>Hymenoptera</taxon>
        <taxon>Apocrita</taxon>
        <taxon>Proctotrupomorpha</taxon>
        <taxon>Chalcidoidea</taxon>
        <taxon>Pteromalidae</taxon>
        <taxon>Pteromalinae</taxon>
        <taxon>Trichomalopsis</taxon>
    </lineage>
</organism>
<evidence type="ECO:0000313" key="3">
    <source>
        <dbReference type="EMBL" id="OXU26582.1"/>
    </source>
</evidence>
<evidence type="ECO:0000256" key="1">
    <source>
        <dbReference type="SAM" id="SignalP"/>
    </source>
</evidence>
<dbReference type="InterPro" id="IPR036058">
    <property type="entry name" value="Kazal_dom_sf"/>
</dbReference>
<dbReference type="CDD" id="cd00104">
    <property type="entry name" value="KAZAL_FS"/>
    <property type="match status" value="1"/>
</dbReference>
<keyword evidence="4" id="KW-1185">Reference proteome</keyword>
<feature type="chain" id="PRO_5011237401" description="Kazal-like domain-containing protein" evidence="1">
    <location>
        <begin position="24"/>
        <end position="81"/>
    </location>
</feature>
<comment type="caution">
    <text evidence="3">The sequence shown here is derived from an EMBL/GenBank/DDBJ whole genome shotgun (WGS) entry which is preliminary data.</text>
</comment>
<feature type="domain" description="Kazal-like" evidence="2">
    <location>
        <begin position="24"/>
        <end position="76"/>
    </location>
</feature>
<dbReference type="Gene3D" id="3.30.60.30">
    <property type="match status" value="1"/>
</dbReference>
<evidence type="ECO:0000313" key="4">
    <source>
        <dbReference type="Proteomes" id="UP000215335"/>
    </source>
</evidence>
<dbReference type="OrthoDB" id="88467at2759"/>